<dbReference type="EC" id="2.7.1.217" evidence="10"/>
<evidence type="ECO:0000256" key="1">
    <source>
        <dbReference type="ARBA" id="ARBA00005715"/>
    </source>
</evidence>
<keyword evidence="2" id="KW-0808">Transferase</keyword>
<feature type="domain" description="Four-carbon acid sugar kinase nucleotide binding" evidence="14">
    <location>
        <begin position="245"/>
        <end position="398"/>
    </location>
</feature>
<dbReference type="InterPro" id="IPR010737">
    <property type="entry name" value="4-carb_acid_sugar_kinase_N"/>
</dbReference>
<comment type="catalytic activity">
    <reaction evidence="8">
        <text>3-dehydro-D-erythronate + ATP = 3-dehydro-4-O-phospho-D-erythronate + ADP + H(+)</text>
        <dbReference type="Rhea" id="RHEA:52556"/>
        <dbReference type="ChEBI" id="CHEBI:15378"/>
        <dbReference type="ChEBI" id="CHEBI:30616"/>
        <dbReference type="ChEBI" id="CHEBI:57958"/>
        <dbReference type="ChEBI" id="CHEBI:136593"/>
        <dbReference type="ChEBI" id="CHEBI:456216"/>
        <dbReference type="EC" id="2.7.1.217"/>
    </reaction>
</comment>
<dbReference type="GO" id="GO:0016301">
    <property type="term" value="F:kinase activity"/>
    <property type="evidence" value="ECO:0007669"/>
    <property type="project" value="UniProtKB-KW"/>
</dbReference>
<gene>
    <name evidence="15" type="ORF">CLV88_10312</name>
</gene>
<evidence type="ECO:0000256" key="10">
    <source>
        <dbReference type="ARBA" id="ARBA00039095"/>
    </source>
</evidence>
<proteinExistence type="inferred from homology"/>
<dbReference type="OrthoDB" id="191465at2"/>
<dbReference type="InterPro" id="IPR037051">
    <property type="entry name" value="4-carb_acid_sugar_kinase_N_sf"/>
</dbReference>
<comment type="catalytic activity">
    <reaction evidence="7">
        <text>3-dehydro-L-erythronate + ATP = 3-dehydro-4-O-phospho-L-erythronate + ADP + H(+)</text>
        <dbReference type="Rhea" id="RHEA:52552"/>
        <dbReference type="ChEBI" id="CHEBI:15378"/>
        <dbReference type="ChEBI" id="CHEBI:30616"/>
        <dbReference type="ChEBI" id="CHEBI:136592"/>
        <dbReference type="ChEBI" id="CHEBI:136670"/>
        <dbReference type="ChEBI" id="CHEBI:456216"/>
        <dbReference type="EC" id="2.7.1.217"/>
    </reaction>
</comment>
<evidence type="ECO:0000256" key="4">
    <source>
        <dbReference type="ARBA" id="ARBA00022777"/>
    </source>
</evidence>
<evidence type="ECO:0000256" key="7">
    <source>
        <dbReference type="ARBA" id="ARBA00035898"/>
    </source>
</evidence>
<evidence type="ECO:0000256" key="6">
    <source>
        <dbReference type="ARBA" id="ARBA00023277"/>
    </source>
</evidence>
<dbReference type="SUPFAM" id="SSF142764">
    <property type="entry name" value="YgbK-like"/>
    <property type="match status" value="1"/>
</dbReference>
<evidence type="ECO:0000313" key="16">
    <source>
        <dbReference type="Proteomes" id="UP000240418"/>
    </source>
</evidence>
<evidence type="ECO:0000259" key="14">
    <source>
        <dbReference type="Pfam" id="PF17042"/>
    </source>
</evidence>
<dbReference type="InterPro" id="IPR042213">
    <property type="entry name" value="NBD_C_sf"/>
</dbReference>
<evidence type="ECO:0000259" key="13">
    <source>
        <dbReference type="Pfam" id="PF07005"/>
    </source>
</evidence>
<comment type="function">
    <text evidence="9">Catalyzes the ATP-dependent phosphorylation of 3-oxo-tetronate to 3-oxo-tetronate 4-phosphate.</text>
</comment>
<dbReference type="AlphaFoldDB" id="A0A2P8FF73"/>
<keyword evidence="3" id="KW-0547">Nucleotide-binding</keyword>
<keyword evidence="16" id="KW-1185">Reference proteome</keyword>
<evidence type="ECO:0000256" key="3">
    <source>
        <dbReference type="ARBA" id="ARBA00022741"/>
    </source>
</evidence>
<dbReference type="Gene3D" id="3.40.980.20">
    <property type="entry name" value="Four-carbon acid sugar kinase, nucleotide binding domain"/>
    <property type="match status" value="1"/>
</dbReference>
<dbReference type="NCBIfam" id="NF043035">
    <property type="entry name" value="OxoTetrKin"/>
    <property type="match status" value="1"/>
</dbReference>
<evidence type="ECO:0000256" key="9">
    <source>
        <dbReference type="ARBA" id="ARBA00037335"/>
    </source>
</evidence>
<evidence type="ECO:0000256" key="8">
    <source>
        <dbReference type="ARBA" id="ARBA00036346"/>
    </source>
</evidence>
<organism evidence="15 16">
    <name type="scientific">Shimia abyssi</name>
    <dbReference type="NCBI Taxonomy" id="1662395"/>
    <lineage>
        <taxon>Bacteria</taxon>
        <taxon>Pseudomonadati</taxon>
        <taxon>Pseudomonadota</taxon>
        <taxon>Alphaproteobacteria</taxon>
        <taxon>Rhodobacterales</taxon>
        <taxon>Roseobacteraceae</taxon>
    </lineage>
</organism>
<keyword evidence="6" id="KW-0119">Carbohydrate metabolism</keyword>
<dbReference type="RefSeq" id="WP_106607614.1">
    <property type="nucleotide sequence ID" value="NZ_PYGJ01000003.1"/>
</dbReference>
<feature type="domain" description="Four-carbon acid sugar kinase N-terminal" evidence="13">
    <location>
        <begin position="3"/>
        <end position="223"/>
    </location>
</feature>
<accession>A0A2P8FF73</accession>
<dbReference type="Gene3D" id="3.40.50.10840">
    <property type="entry name" value="Putative sugar-binding, N-terminal domain"/>
    <property type="match status" value="1"/>
</dbReference>
<dbReference type="InterPro" id="IPR031475">
    <property type="entry name" value="NBD_C"/>
</dbReference>
<evidence type="ECO:0000313" key="15">
    <source>
        <dbReference type="EMBL" id="PSL20371.1"/>
    </source>
</evidence>
<evidence type="ECO:0000256" key="2">
    <source>
        <dbReference type="ARBA" id="ARBA00022679"/>
    </source>
</evidence>
<reference evidence="15 16" key="1">
    <citation type="submission" date="2018-03" db="EMBL/GenBank/DDBJ databases">
        <title>Genomic Encyclopedia of Archaeal and Bacterial Type Strains, Phase II (KMG-II): from individual species to whole genera.</title>
        <authorList>
            <person name="Goeker M."/>
        </authorList>
    </citation>
    <scope>NUCLEOTIDE SEQUENCE [LARGE SCALE GENOMIC DNA]</scope>
    <source>
        <strain evidence="15 16">DSM 100673</strain>
    </source>
</reference>
<dbReference type="Proteomes" id="UP000240418">
    <property type="component" value="Unassembled WGS sequence"/>
</dbReference>
<dbReference type="GO" id="GO:0005524">
    <property type="term" value="F:ATP binding"/>
    <property type="evidence" value="ECO:0007669"/>
    <property type="project" value="UniProtKB-KW"/>
</dbReference>
<dbReference type="Pfam" id="PF17042">
    <property type="entry name" value="NBD_C"/>
    <property type="match status" value="1"/>
</dbReference>
<evidence type="ECO:0000256" key="11">
    <source>
        <dbReference type="ARBA" id="ARBA00039461"/>
    </source>
</evidence>
<evidence type="ECO:0000256" key="12">
    <source>
        <dbReference type="ARBA" id="ARBA00041377"/>
    </source>
</evidence>
<sequence>MKIGVIADDFTGASDIALTLAEGGMSVAQFIGVPDRPADATLEAGVVALKSRTARVGQAVHDSLAACDWLLAQGAEQIVFKVCSTFDSTAEGNIGPVLEALAAKLGAQHVITCPAFPENGRSVYQGHLFVSDRLLNESGMQNHPLTPMTDPDLRRVLGEQTSWPVSHINAQTVTHGPDAVRAALPDGPAMVIVDAIHDADLLTIGQAAKGEVLLCGGSGIAIGLPANFGAQAATPHWESVTGRAVVISGSCSIATRGQVDQYRKIAPSKEISAEDAVSGAVTASTLADWVQAQPGSPLVFSSADPKVVQEAQLRFGRDTAARAIETLFSDLAACLVQRGFARFVIAGGETSGSVVSGLKATELTIGPRIAPGVPVVRIGGTDVGLALKSGNFGDRDFFETSLKVMETSS</sequence>
<keyword evidence="5" id="KW-0067">ATP-binding</keyword>
<evidence type="ECO:0000256" key="5">
    <source>
        <dbReference type="ARBA" id="ARBA00022840"/>
    </source>
</evidence>
<dbReference type="Pfam" id="PF07005">
    <property type="entry name" value="SBD_N"/>
    <property type="match status" value="1"/>
</dbReference>
<keyword evidence="4" id="KW-0418">Kinase</keyword>
<comment type="similarity">
    <text evidence="1">Belongs to the four-carbon acid sugar kinase family.</text>
</comment>
<name>A0A2P8FF73_9RHOB</name>
<comment type="caution">
    <text evidence="15">The sequence shown here is derived from an EMBL/GenBank/DDBJ whole genome shotgun (WGS) entry which is preliminary data.</text>
</comment>
<protein>
    <recommendedName>
        <fullName evidence="11">3-oxo-tetronate kinase</fullName>
        <ecNumber evidence="10">2.7.1.217</ecNumber>
    </recommendedName>
    <alternativeName>
        <fullName evidence="12">3-dehydrotetronate 4-kinase</fullName>
    </alternativeName>
</protein>
<dbReference type="InterPro" id="IPR050007">
    <property type="entry name" value="OtnK"/>
</dbReference>
<dbReference type="EMBL" id="PYGJ01000003">
    <property type="protein sequence ID" value="PSL20371.1"/>
    <property type="molecule type" value="Genomic_DNA"/>
</dbReference>